<evidence type="ECO:0008006" key="5">
    <source>
        <dbReference type="Google" id="ProtNLM"/>
    </source>
</evidence>
<evidence type="ECO:0000256" key="1">
    <source>
        <dbReference type="SAM" id="MobiDB-lite"/>
    </source>
</evidence>
<feature type="transmembrane region" description="Helical" evidence="2">
    <location>
        <begin position="295"/>
        <end position="318"/>
    </location>
</feature>
<keyword evidence="2" id="KW-0812">Transmembrane</keyword>
<reference evidence="3 4" key="2">
    <citation type="journal article" date="2012" name="Stand. Genomic Sci.">
        <title>Complete genome sequence of the sulfate-reducing firmicute Desulfotomaculum ruminis type strain (DL(T)).</title>
        <authorList>
            <person name="Spring S."/>
            <person name="Visser M."/>
            <person name="Lu M."/>
            <person name="Copeland A."/>
            <person name="Lapidus A."/>
            <person name="Lucas S."/>
            <person name="Cheng J.F."/>
            <person name="Han C."/>
            <person name="Tapia R."/>
            <person name="Goodwin L.A."/>
            <person name="Pitluck S."/>
            <person name="Ivanova N."/>
            <person name="Land M."/>
            <person name="Hauser L."/>
            <person name="Larimer F."/>
            <person name="Rohde M."/>
            <person name="Goker M."/>
            <person name="Detter J.C."/>
            <person name="Kyrpides N.C."/>
            <person name="Woyke T."/>
            <person name="Schaap P.J."/>
            <person name="Plugge C.M."/>
            <person name="Muyzer G."/>
            <person name="Kuever J."/>
            <person name="Pereira I.A."/>
            <person name="Parshina S.N."/>
            <person name="Bernier-Latmani R."/>
            <person name="Stams A.J."/>
            <person name="Klenk H.P."/>
        </authorList>
    </citation>
    <scope>NUCLEOTIDE SEQUENCE [LARGE SCALE GENOMIC DNA]</scope>
    <source>
        <strain evidence="4">ATCC 23193 / DSM 2154 / NCIB 8452 / DL</strain>
    </source>
</reference>
<evidence type="ECO:0000313" key="3">
    <source>
        <dbReference type="EMBL" id="AEG59030.1"/>
    </source>
</evidence>
<dbReference type="HOGENOM" id="CLU_562281_0_0_9"/>
<feature type="transmembrane region" description="Helical" evidence="2">
    <location>
        <begin position="422"/>
        <end position="442"/>
    </location>
</feature>
<keyword evidence="4" id="KW-1185">Reference proteome</keyword>
<gene>
    <name evidence="3" type="ordered locus">Desru_0747</name>
</gene>
<dbReference type="STRING" id="696281.Desru_0747"/>
<dbReference type="KEGG" id="dru:Desru_0747"/>
<dbReference type="EMBL" id="CP002780">
    <property type="protein sequence ID" value="AEG59030.1"/>
    <property type="molecule type" value="Genomic_DNA"/>
</dbReference>
<feature type="transmembrane region" description="Helical" evidence="2">
    <location>
        <begin position="365"/>
        <end position="384"/>
    </location>
</feature>
<evidence type="ECO:0000313" key="4">
    <source>
        <dbReference type="Proteomes" id="UP000009234"/>
    </source>
</evidence>
<evidence type="ECO:0000256" key="2">
    <source>
        <dbReference type="SAM" id="Phobius"/>
    </source>
</evidence>
<keyword evidence="2" id="KW-0472">Membrane</keyword>
<name>F6DUG3_DESRL</name>
<dbReference type="RefSeq" id="WP_013840804.1">
    <property type="nucleotide sequence ID" value="NC_015589.1"/>
</dbReference>
<feature type="compositionally biased region" description="Basic and acidic residues" evidence="1">
    <location>
        <begin position="457"/>
        <end position="466"/>
    </location>
</feature>
<dbReference type="Proteomes" id="UP000009234">
    <property type="component" value="Chromosome"/>
</dbReference>
<accession>F6DUG3</accession>
<dbReference type="AlphaFoldDB" id="F6DUG3"/>
<feature type="compositionally biased region" description="Acidic residues" evidence="1">
    <location>
        <begin position="468"/>
        <end position="480"/>
    </location>
</feature>
<feature type="transmembrane region" description="Helical" evidence="2">
    <location>
        <begin position="338"/>
        <end position="359"/>
    </location>
</feature>
<sequence length="480" mass="53116">MSKIKGIALWLLKWTLLMAVIALIILGFSFLERGQLAKEISYALNLPTQEWWQPEFQETPSPQVVEIQDEWKEINLPPNQSLPELKEPNKRLKIRATQVIGIVEAKEVRLYENATAGSVIANETAAIYGGSVKQNVQGARIILAPDEQSEFNLYSHPYQAFKDDREQKGDRGTVYGNLTGNEILALDGTTVLGDVGTVESQLDLAGVVQGNVTGKQIILRSTALIHGDVVISSDSVIMEPGASILGKIRNLDDKPVKIVKGETSSERSYHNNPSGAADFGPSYERVVVQEDSKGFLFLLWIPVLLGILATQFITYGFFPGDVAEGMENLTLRPLRTLWIGFVTAALGVPLCFLLFITILGIPFSLALSIALLLAILVGSSGVCLKIGRKVSASFGLNLSQVKEMLLGVLLVAHLIWIPVLGWLFLMVLGVMGLGSVIMIWYPRFKNHWSRWRESRRTKEAEHKLEEPSPIEESDDENKRE</sequence>
<organism evidence="3 4">
    <name type="scientific">Desulforamulus ruminis (strain ATCC 23193 / DSM 2154 / NCIMB 8452 / DL)</name>
    <name type="common">Desulfotomaculum ruminis</name>
    <dbReference type="NCBI Taxonomy" id="696281"/>
    <lineage>
        <taxon>Bacteria</taxon>
        <taxon>Bacillati</taxon>
        <taxon>Bacillota</taxon>
        <taxon>Clostridia</taxon>
        <taxon>Eubacteriales</taxon>
        <taxon>Peptococcaceae</taxon>
        <taxon>Desulforamulus</taxon>
    </lineage>
</organism>
<reference evidence="4" key="1">
    <citation type="submission" date="2011-05" db="EMBL/GenBank/DDBJ databases">
        <title>Complete sequence of Desulfotomaculum ruminis DSM 2154.</title>
        <authorList>
            <person name="Lucas S."/>
            <person name="Copeland A."/>
            <person name="Lapidus A."/>
            <person name="Cheng J.-F."/>
            <person name="Goodwin L."/>
            <person name="Pitluck S."/>
            <person name="Lu M."/>
            <person name="Detter J.C."/>
            <person name="Han C."/>
            <person name="Tapia R."/>
            <person name="Land M."/>
            <person name="Hauser L."/>
            <person name="Kyrpides N."/>
            <person name="Ivanova N."/>
            <person name="Mikhailova N."/>
            <person name="Pagani I."/>
            <person name="Stams A.J.M."/>
            <person name="Plugge C.M."/>
            <person name="Muyzer G."/>
            <person name="Kuever J."/>
            <person name="Parshina S.N."/>
            <person name="Ivanova A.E."/>
            <person name="Nazina T.N."/>
            <person name="Brambilla E."/>
            <person name="Spring S."/>
            <person name="Klenk H.-P."/>
            <person name="Woyke T."/>
        </authorList>
    </citation>
    <scope>NUCLEOTIDE SEQUENCE [LARGE SCALE GENOMIC DNA]</scope>
    <source>
        <strain evidence="4">ATCC 23193 / DSM 2154 / NCIB 8452 / DL</strain>
    </source>
</reference>
<keyword evidence="2" id="KW-1133">Transmembrane helix</keyword>
<feature type="transmembrane region" description="Helical" evidence="2">
    <location>
        <begin position="7"/>
        <end position="31"/>
    </location>
</feature>
<feature type="region of interest" description="Disordered" evidence="1">
    <location>
        <begin position="457"/>
        <end position="480"/>
    </location>
</feature>
<protein>
    <recommendedName>
        <fullName evidence="5">Polymer-forming cytoskeletal protein</fullName>
    </recommendedName>
</protein>
<proteinExistence type="predicted"/>
<dbReference type="eggNOG" id="COG1664">
    <property type="taxonomic scope" value="Bacteria"/>
</dbReference>
<feature type="transmembrane region" description="Helical" evidence="2">
    <location>
        <begin position="396"/>
        <end position="416"/>
    </location>
</feature>